<gene>
    <name evidence="4" type="ORF">POM99_17055</name>
</gene>
<dbReference type="PANTHER" id="PTHR32332">
    <property type="entry name" value="2-NITROPROPANE DIOXYGENASE"/>
    <property type="match status" value="1"/>
</dbReference>
<dbReference type="Pfam" id="PF03060">
    <property type="entry name" value="NMO"/>
    <property type="match status" value="1"/>
</dbReference>
<keyword evidence="5" id="KW-1185">Reference proteome</keyword>
<dbReference type="Proteomes" id="UP001222770">
    <property type="component" value="Unassembled WGS sequence"/>
</dbReference>
<dbReference type="PANTHER" id="PTHR32332:SF20">
    <property type="entry name" value="2-NITROPROPANE DIOXYGENASE-LIKE PROTEIN"/>
    <property type="match status" value="1"/>
</dbReference>
<comment type="caution">
    <text evidence="4">The sequence shown here is derived from an EMBL/GenBank/DDBJ whole genome shotgun (WGS) entry which is preliminary data.</text>
</comment>
<keyword evidence="1" id="KW-0285">Flavoprotein</keyword>
<evidence type="ECO:0000313" key="4">
    <source>
        <dbReference type="EMBL" id="MDF8334919.1"/>
    </source>
</evidence>
<keyword evidence="3" id="KW-0560">Oxidoreductase</keyword>
<dbReference type="Gene3D" id="3.20.20.70">
    <property type="entry name" value="Aldolase class I"/>
    <property type="match status" value="1"/>
</dbReference>
<dbReference type="SUPFAM" id="SSF51412">
    <property type="entry name" value="Inosine monophosphate dehydrogenase (IMPDH)"/>
    <property type="match status" value="1"/>
</dbReference>
<dbReference type="CDD" id="cd04730">
    <property type="entry name" value="NPD_like"/>
    <property type="match status" value="1"/>
</dbReference>
<evidence type="ECO:0000256" key="1">
    <source>
        <dbReference type="ARBA" id="ARBA00022630"/>
    </source>
</evidence>
<evidence type="ECO:0000313" key="5">
    <source>
        <dbReference type="Proteomes" id="UP001222770"/>
    </source>
</evidence>
<keyword evidence="2" id="KW-0288">FMN</keyword>
<keyword evidence="4" id="KW-0503">Monooxygenase</keyword>
<dbReference type="GO" id="GO:0004497">
    <property type="term" value="F:monooxygenase activity"/>
    <property type="evidence" value="ECO:0007669"/>
    <property type="project" value="UniProtKB-KW"/>
</dbReference>
<dbReference type="InterPro" id="IPR004136">
    <property type="entry name" value="NMO"/>
</dbReference>
<reference evidence="4 5" key="1">
    <citation type="submission" date="2023-03" db="EMBL/GenBank/DDBJ databases">
        <title>Novosphingobium cyanobacteriorum sp. nov., isolated from a eutrophic reservoir during the Microcystis bloom period.</title>
        <authorList>
            <person name="Kang M."/>
            <person name="Le V."/>
            <person name="Ko S.-R."/>
            <person name="Lee S.-A."/>
            <person name="Ahn C.-Y."/>
        </authorList>
    </citation>
    <scope>NUCLEOTIDE SEQUENCE [LARGE SCALE GENOMIC DNA]</scope>
    <source>
        <strain evidence="4 5">HBC54</strain>
    </source>
</reference>
<protein>
    <submittedName>
        <fullName evidence="4">Nitronate monooxygenase</fullName>
    </submittedName>
</protein>
<dbReference type="InterPro" id="IPR013785">
    <property type="entry name" value="Aldolase_TIM"/>
</dbReference>
<dbReference type="EMBL" id="JAROCY010000018">
    <property type="protein sequence ID" value="MDF8334919.1"/>
    <property type="molecule type" value="Genomic_DNA"/>
</dbReference>
<accession>A0ABT6CLX1</accession>
<name>A0ABT6CLX1_9SPHN</name>
<evidence type="ECO:0000256" key="3">
    <source>
        <dbReference type="ARBA" id="ARBA00023002"/>
    </source>
</evidence>
<evidence type="ECO:0000256" key="2">
    <source>
        <dbReference type="ARBA" id="ARBA00022643"/>
    </source>
</evidence>
<dbReference type="RefSeq" id="WP_277279690.1">
    <property type="nucleotide sequence ID" value="NZ_JAROCY010000018.1"/>
</dbReference>
<organism evidence="4 5">
    <name type="scientific">Novosphingobium cyanobacteriorum</name>
    <dbReference type="NCBI Taxonomy" id="3024215"/>
    <lineage>
        <taxon>Bacteria</taxon>
        <taxon>Pseudomonadati</taxon>
        <taxon>Pseudomonadota</taxon>
        <taxon>Alphaproteobacteria</taxon>
        <taxon>Sphingomonadales</taxon>
        <taxon>Sphingomonadaceae</taxon>
        <taxon>Novosphingobium</taxon>
    </lineage>
</organism>
<proteinExistence type="predicted"/>
<sequence>MRDQIFKTRLTDLLGIRHPILAGGLGPGVSDGRYVAAVVNAGGMGFIVHVGYEDPDQFIDEMRTCRELTGGKGFGVNLYISRVPGSVEKIIARIPQLVDHGCVVVETAGQNPAPILPALREAGIKVIHKVPGVRYARSVAKTDVDAIIVVGNECGGHPGIYQIGSMVQAAQAPQEIDKPVIIGGGIGTGSQIAAVLAMGAEGVVMGTRMMVAEEMWPSRAYKEQMVAANGTESVVIKKILRDNHRVMANESTAAVLALEEQGVTDFEAYRPHVTGALTREGYKTGNLSTGTYDWGHSAVFADRIEPVEAIFDRLIDDAAAATRRIGQVTLVR</sequence>